<keyword evidence="2" id="KW-1185">Reference proteome</keyword>
<dbReference type="EMBL" id="CP049616">
    <property type="protein sequence ID" value="QII46910.1"/>
    <property type="molecule type" value="Genomic_DNA"/>
</dbReference>
<dbReference type="RefSeq" id="WP_166250250.1">
    <property type="nucleotide sequence ID" value="NZ_CP049616.1"/>
</dbReference>
<dbReference type="AlphaFoldDB" id="A0A6G7J895"/>
<name>A0A6G7J895_9FLAO</name>
<evidence type="ECO:0000313" key="1">
    <source>
        <dbReference type="EMBL" id="QII46910.1"/>
    </source>
</evidence>
<reference evidence="1 2" key="1">
    <citation type="submission" date="2020-02" db="EMBL/GenBank/DDBJ databases">
        <title>Complete genome of Muricauda sp. 501str8.</title>
        <authorList>
            <person name="Dong B."/>
            <person name="Zhu S."/>
            <person name="Yang J."/>
            <person name="Chen J."/>
        </authorList>
    </citation>
    <scope>NUCLEOTIDE SEQUENCE [LARGE SCALE GENOMIC DNA]</scope>
    <source>
        <strain evidence="1 2">501str8</strain>
    </source>
</reference>
<protein>
    <submittedName>
        <fullName evidence="1">Gliding motility-associated C-terminal domain-containing protein</fullName>
    </submittedName>
</protein>
<organism evidence="1 2">
    <name type="scientific">Flagellimonas oceani</name>
    <dbReference type="NCBI Taxonomy" id="2698672"/>
    <lineage>
        <taxon>Bacteria</taxon>
        <taxon>Pseudomonadati</taxon>
        <taxon>Bacteroidota</taxon>
        <taxon>Flavobacteriia</taxon>
        <taxon>Flavobacteriales</taxon>
        <taxon>Flavobacteriaceae</taxon>
        <taxon>Flagellimonas</taxon>
    </lineage>
</organism>
<gene>
    <name evidence="1" type="ORF">GVT53_20240</name>
</gene>
<evidence type="ECO:0000313" key="2">
    <source>
        <dbReference type="Proteomes" id="UP000502928"/>
    </source>
</evidence>
<dbReference type="KEGG" id="mut:GVT53_20240"/>
<proteinExistence type="predicted"/>
<dbReference type="Pfam" id="PF13585">
    <property type="entry name" value="CHU_C"/>
    <property type="match status" value="1"/>
</dbReference>
<sequence length="376" mass="42219">MKTIYGIFLLWFLNLPAQEGTRNLGMLKIHDQGAIGFHGNLTNDGIFDDNQGLAGFYSLQSISLTGLFPPRFMDLEFFTEEGLQLEVSLEAENNINFIQGDVKTPRTDAFVSLRFYDGSFHTGTTNISKVDGYVSVKNKPEFIFPVGDDQQLRALILQSESINTAANCAYFYSDPANLTSIGTNTRENMLMRISPTEFWRLEGTVPSTIQISWNQRSRMPAMANSVDEITVVGWSKTNNRWENLGTGAVGNLTEGVAFTTTFIPDDYEAITFGTLNAPEDIPDLDNYLLTPNGDGINDFLNIDELALSNDNWVRIYDRNGMLVFEMHNYTDEFTGYANKGDVVINRNNGLPQGVYFYLVSLDDLGLEYQGYLYLAR</sequence>
<dbReference type="InterPro" id="IPR026341">
    <property type="entry name" value="T9SS_type_B"/>
</dbReference>
<accession>A0A6G7J895</accession>
<dbReference type="Proteomes" id="UP000502928">
    <property type="component" value="Chromosome"/>
</dbReference>
<dbReference type="NCBIfam" id="TIGR04131">
    <property type="entry name" value="Bac_Flav_CTERM"/>
    <property type="match status" value="1"/>
</dbReference>